<dbReference type="Gene3D" id="3.30.70.970">
    <property type="entry name" value="RraB-like"/>
    <property type="match status" value="1"/>
</dbReference>
<feature type="domain" description="Regulator of ribonuclease activity B" evidence="1">
    <location>
        <begin position="8"/>
        <end position="104"/>
    </location>
</feature>
<dbReference type="SUPFAM" id="SSF89946">
    <property type="entry name" value="Hypothetical protein VC0424"/>
    <property type="match status" value="1"/>
</dbReference>
<evidence type="ECO:0000313" key="3">
    <source>
        <dbReference type="Proteomes" id="UP001143328"/>
    </source>
</evidence>
<reference evidence="2" key="1">
    <citation type="journal article" date="2014" name="Int. J. Syst. Evol. Microbiol.">
        <title>Complete genome sequence of Corynebacterium casei LMG S-19264T (=DSM 44701T), isolated from a smear-ripened cheese.</title>
        <authorList>
            <consortium name="US DOE Joint Genome Institute (JGI-PGF)"/>
            <person name="Walter F."/>
            <person name="Albersmeier A."/>
            <person name="Kalinowski J."/>
            <person name="Ruckert C."/>
        </authorList>
    </citation>
    <scope>NUCLEOTIDE SEQUENCE</scope>
    <source>
        <strain evidence="2">VKM B-2935</strain>
    </source>
</reference>
<comment type="caution">
    <text evidence="2">The sequence shown here is derived from an EMBL/GenBank/DDBJ whole genome shotgun (WGS) entry which is preliminary data.</text>
</comment>
<protein>
    <recommendedName>
        <fullName evidence="1">Regulator of ribonuclease activity B domain-containing protein</fullName>
    </recommendedName>
</protein>
<dbReference type="Pfam" id="PF06877">
    <property type="entry name" value="RraB"/>
    <property type="match status" value="1"/>
</dbReference>
<organism evidence="2 3">
    <name type="scientific">Pseudomonas turukhanskensis</name>
    <dbReference type="NCBI Taxonomy" id="1806536"/>
    <lineage>
        <taxon>Bacteria</taxon>
        <taxon>Pseudomonadati</taxon>
        <taxon>Pseudomonadota</taxon>
        <taxon>Gammaproteobacteria</taxon>
        <taxon>Pseudomonadales</taxon>
        <taxon>Pseudomonadaceae</taxon>
        <taxon>Pseudomonas</taxon>
    </lineage>
</organism>
<dbReference type="Proteomes" id="UP001143328">
    <property type="component" value="Unassembled WGS sequence"/>
</dbReference>
<accession>A0A9W6K8Q9</accession>
<dbReference type="AlphaFoldDB" id="A0A9W6K8Q9"/>
<dbReference type="InterPro" id="IPR036701">
    <property type="entry name" value="RraB-like_sf"/>
</dbReference>
<proteinExistence type="predicted"/>
<dbReference type="RefSeq" id="WP_271196453.1">
    <property type="nucleotide sequence ID" value="NZ_BSFN01000010.1"/>
</dbReference>
<keyword evidence="3" id="KW-1185">Reference proteome</keyword>
<gene>
    <name evidence="2" type="ORF">GCM10017655_33210</name>
</gene>
<sequence>MGTASTNDISSNVLRRMKEGGFDFARIHPIEFYAIFPDEERARLVAKNFRSEVLNAQVSVRDDGAWHVLISKVMYATYDGIGAFEHDLESMVAPLGGVLDGWGVTQELKGLRV</sequence>
<reference evidence="2" key="2">
    <citation type="submission" date="2023-01" db="EMBL/GenBank/DDBJ databases">
        <authorList>
            <person name="Sun Q."/>
            <person name="Evtushenko L."/>
        </authorList>
    </citation>
    <scope>NUCLEOTIDE SEQUENCE</scope>
    <source>
        <strain evidence="2">VKM B-2935</strain>
    </source>
</reference>
<name>A0A9W6K8Q9_9PSED</name>
<evidence type="ECO:0000259" key="1">
    <source>
        <dbReference type="Pfam" id="PF06877"/>
    </source>
</evidence>
<dbReference type="InterPro" id="IPR009671">
    <property type="entry name" value="RraB_dom"/>
</dbReference>
<dbReference type="EMBL" id="BSFN01000010">
    <property type="protein sequence ID" value="GLK90258.1"/>
    <property type="molecule type" value="Genomic_DNA"/>
</dbReference>
<evidence type="ECO:0000313" key="2">
    <source>
        <dbReference type="EMBL" id="GLK90258.1"/>
    </source>
</evidence>